<dbReference type="PROSITE" id="PS00138">
    <property type="entry name" value="SUBTILASE_SER"/>
    <property type="match status" value="1"/>
</dbReference>
<keyword evidence="5 7" id="KW-0720">Serine protease</keyword>
<keyword evidence="2 7" id="KW-0645">Protease</keyword>
<dbReference type="InterPro" id="IPR015500">
    <property type="entry name" value="Peptidase_S8_subtilisin-rel"/>
</dbReference>
<sequence>MPLYECLHTLEVTIMPQDPQIQSSSKSSSRGPSCRNVYCQKGGASLPNVERLLLSCSKSKSTGYTSRKLIGFKRDSDYKQCMEELSKYGIRPVRSIQKSRVICCHLDSRRTEQLKSLAQHPNISYVEPDFKIHAHGFVPSNVSGKRKTARKQPAPYTRKRVQTKSVHVKGRRTSVSSDSSTSTTPWNLSQIGASKVWSTTRGKGAGIAIIDTGIAKHSDLRITGGVNTMGGSSYYDDNGHGTHVAGIAAGTGSSKRPGVAPRASLYAIKALDANGAGYVSDIIKGIDWCIKKGIPIINMSLGLEGETSSALKEAVQRARKNGILIVASAGNNGTVGGRIDQPARYTDALAVAASTRGGKIANYSSRGYGIDVTAPGSYIKSTWPGGGYQVLSGTSMASPHVAGGAALLKSLHPSITPYGIAQRLRNTSKKLSSYAKRTQGYGLIQLDDAAAVADNGASAAARVRSAGRRRRTK</sequence>
<dbReference type="OrthoDB" id="9798386at2"/>
<name>A0A3S9A4L3_9BACL</name>
<dbReference type="AlphaFoldDB" id="A0A3S9A4L3"/>
<evidence type="ECO:0000256" key="2">
    <source>
        <dbReference type="ARBA" id="ARBA00022670"/>
    </source>
</evidence>
<feature type="active site" description="Charge relay system" evidence="6 7">
    <location>
        <position position="211"/>
    </location>
</feature>
<evidence type="ECO:0000259" key="10">
    <source>
        <dbReference type="Pfam" id="PF00082"/>
    </source>
</evidence>
<evidence type="ECO:0000256" key="7">
    <source>
        <dbReference type="PROSITE-ProRule" id="PRU01240"/>
    </source>
</evidence>
<dbReference type="InterPro" id="IPR034202">
    <property type="entry name" value="Subtilisin_Carlsberg-like"/>
</dbReference>
<dbReference type="InterPro" id="IPR036852">
    <property type="entry name" value="Peptidase_S8/S53_dom_sf"/>
</dbReference>
<comment type="similarity">
    <text evidence="1 7 8">Belongs to the peptidase S8 family.</text>
</comment>
<keyword evidence="4 7" id="KW-0378">Hydrolase</keyword>
<evidence type="ECO:0000256" key="5">
    <source>
        <dbReference type="ARBA" id="ARBA00022825"/>
    </source>
</evidence>
<dbReference type="PANTHER" id="PTHR43806">
    <property type="entry name" value="PEPTIDASE S8"/>
    <property type="match status" value="1"/>
</dbReference>
<dbReference type="GO" id="GO:0004252">
    <property type="term" value="F:serine-type endopeptidase activity"/>
    <property type="evidence" value="ECO:0007669"/>
    <property type="project" value="UniProtKB-UniRule"/>
</dbReference>
<evidence type="ECO:0000313" key="11">
    <source>
        <dbReference type="EMBL" id="AZN40655.1"/>
    </source>
</evidence>
<dbReference type="SUPFAM" id="SSF52743">
    <property type="entry name" value="Subtilisin-like"/>
    <property type="match status" value="1"/>
</dbReference>
<reference evidence="12" key="1">
    <citation type="submission" date="2018-12" db="EMBL/GenBank/DDBJ databases">
        <title>Genome sequence of Peanibacillus sp.</title>
        <authorList>
            <person name="Subramani G."/>
            <person name="Srinivasan S."/>
            <person name="Kim M.K."/>
        </authorList>
    </citation>
    <scope>NUCLEOTIDE SEQUENCE [LARGE SCALE GENOMIC DNA]</scope>
    <source>
        <strain evidence="12">18JY67-1</strain>
    </source>
</reference>
<feature type="compositionally biased region" description="Low complexity" evidence="9">
    <location>
        <begin position="173"/>
        <end position="184"/>
    </location>
</feature>
<feature type="region of interest" description="Disordered" evidence="9">
    <location>
        <begin position="141"/>
        <end position="184"/>
    </location>
</feature>
<evidence type="ECO:0000256" key="4">
    <source>
        <dbReference type="ARBA" id="ARBA00022801"/>
    </source>
</evidence>
<dbReference type="CDD" id="cd07477">
    <property type="entry name" value="Peptidases_S8_Subtilisin_subset"/>
    <property type="match status" value="1"/>
</dbReference>
<dbReference type="PANTHER" id="PTHR43806:SF11">
    <property type="entry name" value="CEREVISIN-RELATED"/>
    <property type="match status" value="1"/>
</dbReference>
<dbReference type="EMBL" id="CP034437">
    <property type="protein sequence ID" value="AZN40655.1"/>
    <property type="molecule type" value="Genomic_DNA"/>
</dbReference>
<dbReference type="GO" id="GO:0006508">
    <property type="term" value="P:proteolysis"/>
    <property type="evidence" value="ECO:0007669"/>
    <property type="project" value="UniProtKB-KW"/>
</dbReference>
<organism evidence="11 12">
    <name type="scientific">Paenibacillus albus</name>
    <dbReference type="NCBI Taxonomy" id="2495582"/>
    <lineage>
        <taxon>Bacteria</taxon>
        <taxon>Bacillati</taxon>
        <taxon>Bacillota</taxon>
        <taxon>Bacilli</taxon>
        <taxon>Bacillales</taxon>
        <taxon>Paenibacillaceae</taxon>
        <taxon>Paenibacillus</taxon>
    </lineage>
</organism>
<protein>
    <submittedName>
        <fullName evidence="11">Peptidase S8</fullName>
    </submittedName>
</protein>
<keyword evidence="12" id="KW-1185">Reference proteome</keyword>
<dbReference type="PRINTS" id="PR00723">
    <property type="entry name" value="SUBTILISIN"/>
</dbReference>
<proteinExistence type="inferred from homology"/>
<dbReference type="PROSITE" id="PS51892">
    <property type="entry name" value="SUBTILASE"/>
    <property type="match status" value="1"/>
</dbReference>
<feature type="domain" description="Peptidase S8/S53" evidence="10">
    <location>
        <begin position="202"/>
        <end position="442"/>
    </location>
</feature>
<dbReference type="InterPro" id="IPR050131">
    <property type="entry name" value="Peptidase_S8_subtilisin-like"/>
</dbReference>
<evidence type="ECO:0000256" key="3">
    <source>
        <dbReference type="ARBA" id="ARBA00022723"/>
    </source>
</evidence>
<dbReference type="InterPro" id="IPR022398">
    <property type="entry name" value="Peptidase_S8_His-AS"/>
</dbReference>
<evidence type="ECO:0000256" key="6">
    <source>
        <dbReference type="PIRSR" id="PIRSR615500-1"/>
    </source>
</evidence>
<dbReference type="PROSITE" id="PS00137">
    <property type="entry name" value="SUBTILASE_HIS"/>
    <property type="match status" value="1"/>
</dbReference>
<evidence type="ECO:0000256" key="8">
    <source>
        <dbReference type="RuleBase" id="RU003355"/>
    </source>
</evidence>
<keyword evidence="3" id="KW-0479">Metal-binding</keyword>
<evidence type="ECO:0000313" key="12">
    <source>
        <dbReference type="Proteomes" id="UP000272528"/>
    </source>
</evidence>
<dbReference type="Gene3D" id="3.40.50.200">
    <property type="entry name" value="Peptidase S8/S53 domain"/>
    <property type="match status" value="1"/>
</dbReference>
<dbReference type="InterPro" id="IPR023828">
    <property type="entry name" value="Peptidase_S8_Ser-AS"/>
</dbReference>
<dbReference type="Proteomes" id="UP000272528">
    <property type="component" value="Chromosome"/>
</dbReference>
<accession>A0A3S9A4L3</accession>
<gene>
    <name evidence="11" type="ORF">EJC50_14075</name>
</gene>
<feature type="compositionally biased region" description="Basic residues" evidence="9">
    <location>
        <begin position="157"/>
        <end position="172"/>
    </location>
</feature>
<dbReference type="PROSITE" id="PS00136">
    <property type="entry name" value="SUBTILASE_ASP"/>
    <property type="match status" value="1"/>
</dbReference>
<dbReference type="KEGG" id="palb:EJC50_14075"/>
<evidence type="ECO:0000256" key="9">
    <source>
        <dbReference type="SAM" id="MobiDB-lite"/>
    </source>
</evidence>
<dbReference type="GO" id="GO:0046872">
    <property type="term" value="F:metal ion binding"/>
    <property type="evidence" value="ECO:0007669"/>
    <property type="project" value="UniProtKB-KW"/>
</dbReference>
<dbReference type="Pfam" id="PF00082">
    <property type="entry name" value="Peptidase_S8"/>
    <property type="match status" value="1"/>
</dbReference>
<dbReference type="InterPro" id="IPR023827">
    <property type="entry name" value="Peptidase_S8_Asp-AS"/>
</dbReference>
<dbReference type="InterPro" id="IPR000209">
    <property type="entry name" value="Peptidase_S8/S53_dom"/>
</dbReference>
<evidence type="ECO:0000256" key="1">
    <source>
        <dbReference type="ARBA" id="ARBA00011073"/>
    </source>
</evidence>
<feature type="active site" description="Charge relay system" evidence="6 7">
    <location>
        <position position="395"/>
    </location>
</feature>
<feature type="active site" description="Charge relay system" evidence="6 7">
    <location>
        <position position="240"/>
    </location>
</feature>